<comment type="caution">
    <text evidence="2">The sequence shown here is derived from an EMBL/GenBank/DDBJ whole genome shotgun (WGS) entry which is preliminary data.</text>
</comment>
<dbReference type="RefSeq" id="WP_277816593.1">
    <property type="nucleotide sequence ID" value="NZ_BAABCO010000004.1"/>
</dbReference>
<evidence type="ECO:0000313" key="3">
    <source>
        <dbReference type="Proteomes" id="UP000549113"/>
    </source>
</evidence>
<dbReference type="Proteomes" id="UP000549113">
    <property type="component" value="Unassembled WGS sequence"/>
</dbReference>
<dbReference type="AlphaFoldDB" id="A0AA40SQ97"/>
<reference evidence="2 3" key="1">
    <citation type="submission" date="2020-08" db="EMBL/GenBank/DDBJ databases">
        <title>Sequencing the genomes of 1000 actinobacteria strains.</title>
        <authorList>
            <person name="Klenk H.-P."/>
        </authorList>
    </citation>
    <scope>NUCLEOTIDE SEQUENCE [LARGE SCALE GENOMIC DNA]</scope>
    <source>
        <strain evidence="2 3">DSM 19600</strain>
    </source>
</reference>
<sequence>MSDAHPFDPNATQPPPTPARPETGSSATRHYWQDDVSEQKALA</sequence>
<name>A0AA40SQ97_9MICO</name>
<proteinExistence type="predicted"/>
<evidence type="ECO:0000256" key="1">
    <source>
        <dbReference type="SAM" id="MobiDB-lite"/>
    </source>
</evidence>
<accession>A0AA40SQ97</accession>
<feature type="region of interest" description="Disordered" evidence="1">
    <location>
        <begin position="1"/>
        <end position="43"/>
    </location>
</feature>
<dbReference type="EMBL" id="JACIFH010000001">
    <property type="protein sequence ID" value="MBB4140349.1"/>
    <property type="molecule type" value="Genomic_DNA"/>
</dbReference>
<gene>
    <name evidence="2" type="ORF">BKA10_002143</name>
</gene>
<organism evidence="2 3">
    <name type="scientific">Microbacterium invictum</name>
    <dbReference type="NCBI Taxonomy" id="515415"/>
    <lineage>
        <taxon>Bacteria</taxon>
        <taxon>Bacillati</taxon>
        <taxon>Actinomycetota</taxon>
        <taxon>Actinomycetes</taxon>
        <taxon>Micrococcales</taxon>
        <taxon>Microbacteriaceae</taxon>
        <taxon>Microbacterium</taxon>
    </lineage>
</organism>
<keyword evidence="3" id="KW-1185">Reference proteome</keyword>
<protein>
    <submittedName>
        <fullName evidence="2">Uncharacterized protein</fullName>
    </submittedName>
</protein>
<evidence type="ECO:0000313" key="2">
    <source>
        <dbReference type="EMBL" id="MBB4140349.1"/>
    </source>
</evidence>